<feature type="signal peptide" evidence="2">
    <location>
        <begin position="1"/>
        <end position="20"/>
    </location>
</feature>
<dbReference type="EMBL" id="JBHSWD010000003">
    <property type="protein sequence ID" value="MFC6592917.1"/>
    <property type="molecule type" value="Genomic_DNA"/>
</dbReference>
<reference evidence="4" key="3">
    <citation type="submission" date="2024-09" db="EMBL/GenBank/DDBJ databases">
        <authorList>
            <person name="Sun Q."/>
            <person name="Mori K."/>
        </authorList>
    </citation>
    <scope>NUCLEOTIDE SEQUENCE</scope>
    <source>
        <strain evidence="4">NBRC 112440</strain>
    </source>
</reference>
<gene>
    <name evidence="3" type="ORF">ACFP81_13520</name>
    <name evidence="4" type="ORF">ACFP81_14215</name>
</gene>
<evidence type="ECO:0000313" key="3">
    <source>
        <dbReference type="EMBL" id="MFC6592917.1"/>
    </source>
</evidence>
<protein>
    <submittedName>
        <fullName evidence="4">Uncharacterized protein</fullName>
    </submittedName>
</protein>
<reference evidence="5" key="2">
    <citation type="journal article" date="2019" name="Int. J. Syst. Evol. Microbiol.">
        <title>The Global Catalogue of Microorganisms (GCM) 10K type strain sequencing project: providing services to taxonomists for standard genome sequencing and annotation.</title>
        <authorList>
            <consortium name="The Broad Institute Genomics Platform"/>
            <consortium name="The Broad Institute Genome Sequencing Center for Infectious Disease"/>
            <person name="Wu L."/>
            <person name="Ma J."/>
        </authorList>
    </citation>
    <scope>NUCLEOTIDE SEQUENCE [LARGE SCALE GENOMIC DNA]</scope>
    <source>
        <strain evidence="5">CGMCC 1.15772</strain>
    </source>
</reference>
<keyword evidence="5" id="KW-1185">Reference proteome</keyword>
<evidence type="ECO:0000313" key="4">
    <source>
        <dbReference type="EMBL" id="MFC6593046.1"/>
    </source>
</evidence>
<proteinExistence type="predicted"/>
<evidence type="ECO:0000313" key="5">
    <source>
        <dbReference type="Proteomes" id="UP001596297"/>
    </source>
</evidence>
<evidence type="ECO:0000256" key="1">
    <source>
        <dbReference type="SAM" id="MobiDB-lite"/>
    </source>
</evidence>
<accession>A0ABW1YG17</accession>
<dbReference type="EMBL" id="JBHSWD010000003">
    <property type="protein sequence ID" value="MFC6593046.1"/>
    <property type="molecule type" value="Genomic_DNA"/>
</dbReference>
<comment type="caution">
    <text evidence="4">The sequence shown here is derived from an EMBL/GenBank/DDBJ whole genome shotgun (WGS) entry which is preliminary data.</text>
</comment>
<name>A0ABW1YG17_9DEIO</name>
<keyword evidence="2" id="KW-0732">Signal</keyword>
<organism evidence="4 5">
    <name type="scientific">Deinococcus lacus</name>
    <dbReference type="NCBI Taxonomy" id="392561"/>
    <lineage>
        <taxon>Bacteria</taxon>
        <taxon>Thermotogati</taxon>
        <taxon>Deinococcota</taxon>
        <taxon>Deinococci</taxon>
        <taxon>Deinococcales</taxon>
        <taxon>Deinococcaceae</taxon>
        <taxon>Deinococcus</taxon>
    </lineage>
</organism>
<feature type="region of interest" description="Disordered" evidence="1">
    <location>
        <begin position="107"/>
        <end position="141"/>
    </location>
</feature>
<sequence length="141" mass="14300">MSRWSAGLAWLVLGLGTAQAADYATPAETLRARLAEAGLESSFDPASAAQLVAEAEAAYREVQGPLEQAAPVEAQAVSGALAQARAAAQAGDETRLAQARGAAWTALLRGPGKPRKAQLKAGTRQPPVTGLPCASSARPAA</sequence>
<feature type="chain" id="PRO_5045033283" evidence="2">
    <location>
        <begin position="21"/>
        <end position="141"/>
    </location>
</feature>
<evidence type="ECO:0000256" key="2">
    <source>
        <dbReference type="SAM" id="SignalP"/>
    </source>
</evidence>
<dbReference type="RefSeq" id="WP_380084029.1">
    <property type="nucleotide sequence ID" value="NZ_JBHSWD010000003.1"/>
</dbReference>
<reference evidence="4" key="1">
    <citation type="journal article" date="2014" name="Int. J. Syst. Evol. Microbiol.">
        <title>Complete genome of a new Firmicutes species belonging to the dominant human colonic microbiota ('Ruminococcus bicirculans') reveals two chromosomes and a selective capacity to utilize plant glucans.</title>
        <authorList>
            <consortium name="NISC Comparative Sequencing Program"/>
            <person name="Wegmann U."/>
            <person name="Louis P."/>
            <person name="Goesmann A."/>
            <person name="Henrissat B."/>
            <person name="Duncan S.H."/>
            <person name="Flint H.J."/>
        </authorList>
    </citation>
    <scope>NUCLEOTIDE SEQUENCE</scope>
    <source>
        <strain evidence="4">NBRC 112440</strain>
    </source>
</reference>
<dbReference type="Proteomes" id="UP001596297">
    <property type="component" value="Unassembled WGS sequence"/>
</dbReference>